<dbReference type="EMBL" id="JAEUBD010001178">
    <property type="protein sequence ID" value="KAH3664805.1"/>
    <property type="molecule type" value="Genomic_DNA"/>
</dbReference>
<sequence length="122" mass="12791">MTASTPAAISSLAFSGSLFAAPYVTHTSPLAFTTEASLGHVTIVSAADTIPSKFHLRANLMALCSELARTSAIGCVPASVRYKIGIDGCFKESSTHTSGWNDEKMMSLPSAFSYTTFSTVST</sequence>
<dbReference type="AlphaFoldDB" id="A0A9P8T487"/>
<gene>
    <name evidence="1" type="ORF">OGATHE_003620</name>
</gene>
<reference evidence="1" key="1">
    <citation type="journal article" date="2021" name="Open Biol.">
        <title>Shared evolutionary footprints suggest mitochondrial oxidative damage underlies multiple complex I losses in fungi.</title>
        <authorList>
            <person name="Schikora-Tamarit M.A."/>
            <person name="Marcet-Houben M."/>
            <person name="Nosek J."/>
            <person name="Gabaldon T."/>
        </authorList>
    </citation>
    <scope>NUCLEOTIDE SEQUENCE</scope>
    <source>
        <strain evidence="1">NCAIM Y.01608</strain>
    </source>
</reference>
<evidence type="ECO:0000313" key="1">
    <source>
        <dbReference type="EMBL" id="KAH3664805.1"/>
    </source>
</evidence>
<name>A0A9P8T487_9ASCO</name>
<accession>A0A9P8T487</accession>
<evidence type="ECO:0000313" key="2">
    <source>
        <dbReference type="Proteomes" id="UP000788993"/>
    </source>
</evidence>
<keyword evidence="2" id="KW-1185">Reference proteome</keyword>
<reference evidence="1" key="2">
    <citation type="submission" date="2021-01" db="EMBL/GenBank/DDBJ databases">
        <authorList>
            <person name="Schikora-Tamarit M.A."/>
        </authorList>
    </citation>
    <scope>NUCLEOTIDE SEQUENCE</scope>
    <source>
        <strain evidence="1">NCAIM Y.01608</strain>
    </source>
</reference>
<proteinExistence type="predicted"/>
<organism evidence="1 2">
    <name type="scientific">Ogataea polymorpha</name>
    <dbReference type="NCBI Taxonomy" id="460523"/>
    <lineage>
        <taxon>Eukaryota</taxon>
        <taxon>Fungi</taxon>
        <taxon>Dikarya</taxon>
        <taxon>Ascomycota</taxon>
        <taxon>Saccharomycotina</taxon>
        <taxon>Pichiomycetes</taxon>
        <taxon>Pichiales</taxon>
        <taxon>Pichiaceae</taxon>
        <taxon>Ogataea</taxon>
    </lineage>
</organism>
<dbReference type="Proteomes" id="UP000788993">
    <property type="component" value="Unassembled WGS sequence"/>
</dbReference>
<comment type="caution">
    <text evidence="1">The sequence shown here is derived from an EMBL/GenBank/DDBJ whole genome shotgun (WGS) entry which is preliminary data.</text>
</comment>
<protein>
    <submittedName>
        <fullName evidence="1">Uncharacterized protein</fullName>
    </submittedName>
</protein>